<evidence type="ECO:0000256" key="2">
    <source>
        <dbReference type="ARBA" id="ARBA00022443"/>
    </source>
</evidence>
<feature type="domain" description="SH3" evidence="14">
    <location>
        <begin position="294"/>
        <end position="355"/>
    </location>
</feature>
<evidence type="ECO:0000256" key="7">
    <source>
        <dbReference type="ARBA" id="ARBA00023010"/>
    </source>
</evidence>
<reference evidence="15 16" key="1">
    <citation type="submission" date="2014-04" db="EMBL/GenBank/DDBJ databases">
        <authorList>
            <consortium name="DOE Joint Genome Institute"/>
            <person name="Kuo A."/>
            <person name="Kohler A."/>
            <person name="Nagy L.G."/>
            <person name="Floudas D."/>
            <person name="Copeland A."/>
            <person name="Barry K.W."/>
            <person name="Cichocki N."/>
            <person name="Veneault-Fourrey C."/>
            <person name="LaButti K."/>
            <person name="Lindquist E.A."/>
            <person name="Lipzen A."/>
            <person name="Lundell T."/>
            <person name="Morin E."/>
            <person name="Murat C."/>
            <person name="Sun H."/>
            <person name="Tunlid A."/>
            <person name="Henrissat B."/>
            <person name="Grigoriev I.V."/>
            <person name="Hibbett D.S."/>
            <person name="Martin F."/>
            <person name="Nordberg H.P."/>
            <person name="Cantor M.N."/>
            <person name="Hua S.X."/>
        </authorList>
    </citation>
    <scope>NUCLEOTIDE SEQUENCE [LARGE SCALE GENOMIC DNA]</scope>
    <source>
        <strain evidence="15 16">LaAM-08-1</strain>
    </source>
</reference>
<dbReference type="HOGENOM" id="CLU_780902_0_0_1"/>
<sequence>MRGVSEKLLVNRATQAITFLHSPLHTYHVLTAKALGYKLRRTVVNVELATAVPNIELTVVVITIANSRTACILRFDTNGIIGSCGTDMAVLDHTAVSELLTGADWDHTSEWALMVGWAPTAVWAHMEGLVRMEWVHGGMNPYTGMGPYSGCGPGMGMGPLNPDGTPSLTQTFEATAQSTFALIQSIVHTLTGTEQMLESTFMATQSSFFAMITVCKAARRAWWLKATLAGRPTETGGFNHYEFREFINGKPVQRPTQKASKKLLILFLLVVVLQERAVASGGALPGQLPPLDPASLTFVRVKYACTPSNPNELELKGDEIVAVMGKLDQRTGAEVDPRLEVEGEWWRGRTRQGGG</sequence>
<evidence type="ECO:0000256" key="13">
    <source>
        <dbReference type="PROSITE-ProRule" id="PRU00192"/>
    </source>
</evidence>
<dbReference type="GO" id="GO:0016560">
    <property type="term" value="P:protein import into peroxisome matrix, docking"/>
    <property type="evidence" value="ECO:0007669"/>
    <property type="project" value="InterPro"/>
</dbReference>
<dbReference type="OrthoDB" id="10037838at2759"/>
<reference evidence="16" key="2">
    <citation type="submission" date="2015-01" db="EMBL/GenBank/DDBJ databases">
        <title>Evolutionary Origins and Diversification of the Mycorrhizal Mutualists.</title>
        <authorList>
            <consortium name="DOE Joint Genome Institute"/>
            <consortium name="Mycorrhizal Genomics Consortium"/>
            <person name="Kohler A."/>
            <person name="Kuo A."/>
            <person name="Nagy L.G."/>
            <person name="Floudas D."/>
            <person name="Copeland A."/>
            <person name="Barry K.W."/>
            <person name="Cichocki N."/>
            <person name="Veneault-Fourrey C."/>
            <person name="LaButti K."/>
            <person name="Lindquist E.A."/>
            <person name="Lipzen A."/>
            <person name="Lundell T."/>
            <person name="Morin E."/>
            <person name="Murat C."/>
            <person name="Riley R."/>
            <person name="Ohm R."/>
            <person name="Sun H."/>
            <person name="Tunlid A."/>
            <person name="Henrissat B."/>
            <person name="Grigoriev I.V."/>
            <person name="Hibbett D.S."/>
            <person name="Martin F."/>
        </authorList>
    </citation>
    <scope>NUCLEOTIDE SEQUENCE [LARGE SCALE GENOMIC DNA]</scope>
    <source>
        <strain evidence="16">LaAM-08-1</strain>
    </source>
</reference>
<protein>
    <recommendedName>
        <fullName evidence="11">Peroxisomal membrane protein PEX13</fullName>
    </recommendedName>
    <alternativeName>
        <fullName evidence="10">Peroxin-13</fullName>
    </alternativeName>
</protein>
<dbReference type="InterPro" id="IPR036028">
    <property type="entry name" value="SH3-like_dom_sf"/>
</dbReference>
<proteinExistence type="inferred from homology"/>
<accession>A0A0C9XYH9</accession>
<dbReference type="STRING" id="1095629.A0A0C9XYH9"/>
<evidence type="ECO:0000256" key="10">
    <source>
        <dbReference type="ARBA" id="ARBA00029693"/>
    </source>
</evidence>
<evidence type="ECO:0000256" key="3">
    <source>
        <dbReference type="ARBA" id="ARBA00022448"/>
    </source>
</evidence>
<dbReference type="AlphaFoldDB" id="A0A0C9XYH9"/>
<evidence type="ECO:0000256" key="4">
    <source>
        <dbReference type="ARBA" id="ARBA00022692"/>
    </source>
</evidence>
<dbReference type="InterPro" id="IPR035463">
    <property type="entry name" value="Pex13"/>
</dbReference>
<keyword evidence="8" id="KW-0472">Membrane</keyword>
<evidence type="ECO:0000259" key="14">
    <source>
        <dbReference type="PROSITE" id="PS50002"/>
    </source>
</evidence>
<evidence type="ECO:0000313" key="16">
    <source>
        <dbReference type="Proteomes" id="UP000054477"/>
    </source>
</evidence>
<evidence type="ECO:0000256" key="12">
    <source>
        <dbReference type="ARBA" id="ARBA00046271"/>
    </source>
</evidence>
<organism evidence="15 16">
    <name type="scientific">Laccaria amethystina LaAM-08-1</name>
    <dbReference type="NCBI Taxonomy" id="1095629"/>
    <lineage>
        <taxon>Eukaryota</taxon>
        <taxon>Fungi</taxon>
        <taxon>Dikarya</taxon>
        <taxon>Basidiomycota</taxon>
        <taxon>Agaricomycotina</taxon>
        <taxon>Agaricomycetes</taxon>
        <taxon>Agaricomycetidae</taxon>
        <taxon>Agaricales</taxon>
        <taxon>Agaricineae</taxon>
        <taxon>Hydnangiaceae</taxon>
        <taxon>Laccaria</taxon>
    </lineage>
</organism>
<keyword evidence="2 13" id="KW-0728">SH3 domain</keyword>
<keyword evidence="6" id="KW-1133">Transmembrane helix</keyword>
<evidence type="ECO:0000313" key="15">
    <source>
        <dbReference type="EMBL" id="KIK02772.1"/>
    </source>
</evidence>
<evidence type="ECO:0000256" key="8">
    <source>
        <dbReference type="ARBA" id="ARBA00023136"/>
    </source>
</evidence>
<evidence type="ECO:0000256" key="1">
    <source>
        <dbReference type="ARBA" id="ARBA00006033"/>
    </source>
</evidence>
<evidence type="ECO:0000256" key="5">
    <source>
        <dbReference type="ARBA" id="ARBA00022927"/>
    </source>
</evidence>
<dbReference type="InterPro" id="IPR001452">
    <property type="entry name" value="SH3_domain"/>
</dbReference>
<dbReference type="InterPro" id="IPR007223">
    <property type="entry name" value="Peroxin-13_N"/>
</dbReference>
<dbReference type="Pfam" id="PF04088">
    <property type="entry name" value="Peroxin-13_N"/>
    <property type="match status" value="1"/>
</dbReference>
<comment type="subcellular location">
    <subcellularLocation>
        <location evidence="12">Peroxisome membrane</location>
    </subcellularLocation>
</comment>
<keyword evidence="5" id="KW-0653">Protein transport</keyword>
<gene>
    <name evidence="15" type="ORF">K443DRAFT_121794</name>
</gene>
<comment type="similarity">
    <text evidence="1">Belongs to the peroxin-13 family.</text>
</comment>
<dbReference type="GO" id="GO:0005778">
    <property type="term" value="C:peroxisomal membrane"/>
    <property type="evidence" value="ECO:0007669"/>
    <property type="project" value="UniProtKB-SubCell"/>
</dbReference>
<dbReference type="EMBL" id="KN838588">
    <property type="protein sequence ID" value="KIK02772.1"/>
    <property type="molecule type" value="Genomic_DNA"/>
</dbReference>
<evidence type="ECO:0000256" key="6">
    <source>
        <dbReference type="ARBA" id="ARBA00022989"/>
    </source>
</evidence>
<keyword evidence="3" id="KW-0813">Transport</keyword>
<keyword evidence="16" id="KW-1185">Reference proteome</keyword>
<dbReference type="GO" id="GO:1990429">
    <property type="term" value="C:peroxisomal importomer complex"/>
    <property type="evidence" value="ECO:0007669"/>
    <property type="project" value="TreeGrafter"/>
</dbReference>
<dbReference type="Gene3D" id="2.30.30.40">
    <property type="entry name" value="SH3 Domains"/>
    <property type="match status" value="1"/>
</dbReference>
<evidence type="ECO:0000256" key="9">
    <source>
        <dbReference type="ARBA" id="ARBA00023140"/>
    </source>
</evidence>
<name>A0A0C9XYH9_9AGAR</name>
<dbReference type="SUPFAM" id="SSF50044">
    <property type="entry name" value="SH3-domain"/>
    <property type="match status" value="1"/>
</dbReference>
<keyword evidence="9" id="KW-0576">Peroxisome</keyword>
<keyword evidence="4" id="KW-0812">Transmembrane</keyword>
<evidence type="ECO:0000256" key="11">
    <source>
        <dbReference type="ARBA" id="ARBA00034535"/>
    </source>
</evidence>
<dbReference type="Proteomes" id="UP000054477">
    <property type="component" value="Unassembled WGS sequence"/>
</dbReference>
<dbReference type="PANTHER" id="PTHR19332">
    <property type="entry name" value="PEROXISOMAL MEMBRANE PROTEIN PEX13"/>
    <property type="match status" value="1"/>
</dbReference>
<dbReference type="PROSITE" id="PS50002">
    <property type="entry name" value="SH3"/>
    <property type="match status" value="1"/>
</dbReference>
<dbReference type="PANTHER" id="PTHR19332:SF1">
    <property type="entry name" value="PEROXISOMAL MEMBRANE PROTEIN PEX13"/>
    <property type="match status" value="1"/>
</dbReference>
<keyword evidence="7" id="KW-0811">Translocation</keyword>